<comment type="catalytic activity">
    <reaction evidence="2">
        <text>oxidized coenzyme F420-(gamma-L-Glu)(n) + a quinol + H(+) = reduced coenzyme F420-(gamma-L-Glu)(n) + a quinone</text>
        <dbReference type="Rhea" id="RHEA:39663"/>
        <dbReference type="Rhea" id="RHEA-COMP:12939"/>
        <dbReference type="Rhea" id="RHEA-COMP:14378"/>
        <dbReference type="ChEBI" id="CHEBI:15378"/>
        <dbReference type="ChEBI" id="CHEBI:24646"/>
        <dbReference type="ChEBI" id="CHEBI:132124"/>
        <dbReference type="ChEBI" id="CHEBI:133980"/>
        <dbReference type="ChEBI" id="CHEBI:139511"/>
    </reaction>
</comment>
<name>A0A0S4QHY3_9ACTN</name>
<evidence type="ECO:0000313" key="3">
    <source>
        <dbReference type="EMBL" id="CUU55101.1"/>
    </source>
</evidence>
<reference evidence="4" key="1">
    <citation type="submission" date="2015-11" db="EMBL/GenBank/DDBJ databases">
        <authorList>
            <person name="Varghese N."/>
        </authorList>
    </citation>
    <scope>NUCLEOTIDE SEQUENCE [LARGE SCALE GENOMIC DNA]</scope>
    <source>
        <strain evidence="4">DSM 45899</strain>
    </source>
</reference>
<evidence type="ECO:0000313" key="4">
    <source>
        <dbReference type="Proteomes" id="UP000198802"/>
    </source>
</evidence>
<evidence type="ECO:0000256" key="2">
    <source>
        <dbReference type="ARBA" id="ARBA00049106"/>
    </source>
</evidence>
<dbReference type="Pfam" id="PF04075">
    <property type="entry name" value="F420H2_quin_red"/>
    <property type="match status" value="1"/>
</dbReference>
<dbReference type="PANTHER" id="PTHR39428:SF1">
    <property type="entry name" value="F420H(2)-DEPENDENT QUINONE REDUCTASE RV1261C"/>
    <property type="match status" value="1"/>
</dbReference>
<dbReference type="GO" id="GO:0005886">
    <property type="term" value="C:plasma membrane"/>
    <property type="evidence" value="ECO:0007669"/>
    <property type="project" value="TreeGrafter"/>
</dbReference>
<dbReference type="EMBL" id="FAOZ01000004">
    <property type="protein sequence ID" value="CUU55101.1"/>
    <property type="molecule type" value="Genomic_DNA"/>
</dbReference>
<gene>
    <name evidence="3" type="ORF">Ga0074812_104182</name>
</gene>
<organism evidence="3 4">
    <name type="scientific">Parafrankia irregularis</name>
    <dbReference type="NCBI Taxonomy" id="795642"/>
    <lineage>
        <taxon>Bacteria</taxon>
        <taxon>Bacillati</taxon>
        <taxon>Actinomycetota</taxon>
        <taxon>Actinomycetes</taxon>
        <taxon>Frankiales</taxon>
        <taxon>Frankiaceae</taxon>
        <taxon>Parafrankia</taxon>
    </lineage>
</organism>
<dbReference type="GO" id="GO:0016491">
    <property type="term" value="F:oxidoreductase activity"/>
    <property type="evidence" value="ECO:0007669"/>
    <property type="project" value="InterPro"/>
</dbReference>
<comment type="similarity">
    <text evidence="1">Belongs to the F420H(2)-dependent quinone reductase family.</text>
</comment>
<dbReference type="GO" id="GO:0070967">
    <property type="term" value="F:coenzyme F420 binding"/>
    <property type="evidence" value="ECO:0007669"/>
    <property type="project" value="TreeGrafter"/>
</dbReference>
<dbReference type="Gene3D" id="2.30.110.10">
    <property type="entry name" value="Electron Transport, Fmn-binding Protein, Chain A"/>
    <property type="match status" value="1"/>
</dbReference>
<dbReference type="RefSeq" id="WP_091273261.1">
    <property type="nucleotide sequence ID" value="NZ_FAOZ01000004.1"/>
</dbReference>
<dbReference type="InterPro" id="IPR004378">
    <property type="entry name" value="F420H2_quin_Rdtase"/>
</dbReference>
<proteinExistence type="inferred from homology"/>
<evidence type="ECO:0000256" key="1">
    <source>
        <dbReference type="ARBA" id="ARBA00008710"/>
    </source>
</evidence>
<dbReference type="SUPFAM" id="SSF50475">
    <property type="entry name" value="FMN-binding split barrel"/>
    <property type="match status" value="1"/>
</dbReference>
<sequence>MSSPGYQAPDLALVGAEHVRRYRETGGEVGYEWNGVHILLLTTTGRSSGQPRTNALIFARDGDDYLVVASMGGAPEHPQWYRNLLANPAAEIQVRAERFTVRAATASDAEKPRLWEIVTKVWPNYDAYQARTERPIPVVVLSPV</sequence>
<dbReference type="PANTHER" id="PTHR39428">
    <property type="entry name" value="F420H(2)-DEPENDENT QUINONE REDUCTASE RV1261C"/>
    <property type="match status" value="1"/>
</dbReference>
<dbReference type="InterPro" id="IPR012349">
    <property type="entry name" value="Split_barrel_FMN-bd"/>
</dbReference>
<dbReference type="NCBIfam" id="TIGR00026">
    <property type="entry name" value="hi_GC_TIGR00026"/>
    <property type="match status" value="1"/>
</dbReference>
<accession>A0A0S4QHY3</accession>
<keyword evidence="4" id="KW-1185">Reference proteome</keyword>
<protein>
    <submittedName>
        <fullName evidence="3">Deazaflavin-dependent oxidoreductase, nitroreductase family</fullName>
    </submittedName>
</protein>
<dbReference type="AlphaFoldDB" id="A0A0S4QHY3"/>
<dbReference type="Proteomes" id="UP000198802">
    <property type="component" value="Unassembled WGS sequence"/>
</dbReference>